<accession>A0ACC2VSI3</accession>
<evidence type="ECO:0000313" key="1">
    <source>
        <dbReference type="EMBL" id="KAJ9101865.1"/>
    </source>
</evidence>
<comment type="caution">
    <text evidence="1">The sequence shown here is derived from an EMBL/GenBank/DDBJ whole genome shotgun (WGS) entry which is preliminary data.</text>
</comment>
<reference evidence="1" key="1">
    <citation type="submission" date="2023-04" db="EMBL/GenBank/DDBJ databases">
        <title>Draft Genome sequencing of Naganishia species isolated from polar environments using Oxford Nanopore Technology.</title>
        <authorList>
            <person name="Leo P."/>
            <person name="Venkateswaran K."/>
        </authorList>
    </citation>
    <scope>NUCLEOTIDE SEQUENCE</scope>
    <source>
        <strain evidence="1">MNA-CCFEE 5423</strain>
    </source>
</reference>
<proteinExistence type="predicted"/>
<dbReference type="Proteomes" id="UP001227268">
    <property type="component" value="Unassembled WGS sequence"/>
</dbReference>
<evidence type="ECO:0000313" key="2">
    <source>
        <dbReference type="Proteomes" id="UP001227268"/>
    </source>
</evidence>
<organism evidence="1 2">
    <name type="scientific">Naganishia friedmannii</name>
    <dbReference type="NCBI Taxonomy" id="89922"/>
    <lineage>
        <taxon>Eukaryota</taxon>
        <taxon>Fungi</taxon>
        <taxon>Dikarya</taxon>
        <taxon>Basidiomycota</taxon>
        <taxon>Agaricomycotina</taxon>
        <taxon>Tremellomycetes</taxon>
        <taxon>Filobasidiales</taxon>
        <taxon>Filobasidiaceae</taxon>
        <taxon>Naganishia</taxon>
    </lineage>
</organism>
<keyword evidence="2" id="KW-1185">Reference proteome</keyword>
<sequence>MPSGASATRSKAGRKRISNTPKPRRTSSSSSRTAATSSTSSTSNNGEKYADNHWFWLLTFAIPAGFARCFAVIETFEAYFRDKKALGPVVSLPRRPWNHPFATFLHLACELLLPVTAFGGFGGGNTLAFWGERLSRNQIIGKILTKATGFTYDHKHVSSHKQTIIKNLLSRYIDAPLGSDERGCIAEALQQLAGRTSLERFLRSYLRSTDSEKKRTRTQLKFERAAKALVEEQRPDILRFPEAWCRFHNAIALHPILAFFLGLSGNSIVNAASTETFLRADQPLQAEQAIPKFGVDWWNNFVMTDADRKAQYMELWWQNEDLGDDALSEEEFHRIHGQAPNRDRGAGLAQGPGATVGT</sequence>
<gene>
    <name evidence="1" type="ORF">QFC21_003205</name>
</gene>
<dbReference type="EMBL" id="JASBWT010000009">
    <property type="protein sequence ID" value="KAJ9101865.1"/>
    <property type="molecule type" value="Genomic_DNA"/>
</dbReference>
<name>A0ACC2VSI3_9TREE</name>
<protein>
    <submittedName>
        <fullName evidence="1">Uncharacterized protein</fullName>
    </submittedName>
</protein>